<proteinExistence type="predicted"/>
<accession>A0A839RNU9</accession>
<reference evidence="2 3" key="1">
    <citation type="submission" date="2020-08" db="EMBL/GenBank/DDBJ databases">
        <title>Sequencing the genomes of 1000 actinobacteria strains.</title>
        <authorList>
            <person name="Klenk H.-P."/>
        </authorList>
    </citation>
    <scope>NUCLEOTIDE SEQUENCE [LARGE SCALE GENOMIC DNA]</scope>
    <source>
        <strain evidence="2 3">DSM 45258</strain>
    </source>
</reference>
<keyword evidence="3" id="KW-1185">Reference proteome</keyword>
<feature type="compositionally biased region" description="Low complexity" evidence="1">
    <location>
        <begin position="1"/>
        <end position="11"/>
    </location>
</feature>
<gene>
    <name evidence="2" type="ORF">FHU29_003141</name>
</gene>
<feature type="compositionally biased region" description="Basic and acidic residues" evidence="1">
    <location>
        <begin position="22"/>
        <end position="43"/>
    </location>
</feature>
<dbReference type="AlphaFoldDB" id="A0A839RNU9"/>
<evidence type="ECO:0000256" key="1">
    <source>
        <dbReference type="SAM" id="MobiDB-lite"/>
    </source>
</evidence>
<organism evidence="2 3">
    <name type="scientific">Hoyosella altamirensis</name>
    <dbReference type="NCBI Taxonomy" id="616997"/>
    <lineage>
        <taxon>Bacteria</taxon>
        <taxon>Bacillati</taxon>
        <taxon>Actinomycetota</taxon>
        <taxon>Actinomycetes</taxon>
        <taxon>Mycobacteriales</taxon>
        <taxon>Hoyosellaceae</taxon>
        <taxon>Hoyosella</taxon>
    </lineage>
</organism>
<comment type="caution">
    <text evidence="2">The sequence shown here is derived from an EMBL/GenBank/DDBJ whole genome shotgun (WGS) entry which is preliminary data.</text>
</comment>
<feature type="compositionally biased region" description="Polar residues" evidence="1">
    <location>
        <begin position="44"/>
        <end position="54"/>
    </location>
</feature>
<dbReference type="Proteomes" id="UP000567922">
    <property type="component" value="Unassembled WGS sequence"/>
</dbReference>
<evidence type="ECO:0000313" key="3">
    <source>
        <dbReference type="Proteomes" id="UP000567922"/>
    </source>
</evidence>
<name>A0A839RNU9_9ACTN</name>
<dbReference type="EMBL" id="JACHWS010000003">
    <property type="protein sequence ID" value="MBB3038672.1"/>
    <property type="molecule type" value="Genomic_DNA"/>
</dbReference>
<protein>
    <submittedName>
        <fullName evidence="2">Uncharacterized protein</fullName>
    </submittedName>
</protein>
<sequence>MLPQNPNSVPAVPRPAPPSRDTNTHRKQLFDVHPARPTARDTNGHASQAANNYL</sequence>
<feature type="region of interest" description="Disordered" evidence="1">
    <location>
        <begin position="1"/>
        <end position="54"/>
    </location>
</feature>
<evidence type="ECO:0000313" key="2">
    <source>
        <dbReference type="EMBL" id="MBB3038672.1"/>
    </source>
</evidence>